<feature type="domain" description="Gfo/Idh/MocA-like oxidoreductase N-terminal" evidence="3">
    <location>
        <begin position="18"/>
        <end position="141"/>
    </location>
</feature>
<evidence type="ECO:0000313" key="5">
    <source>
        <dbReference type="EMBL" id="KFF30985.1"/>
    </source>
</evidence>
<evidence type="ECO:0000259" key="4">
    <source>
        <dbReference type="Pfam" id="PF22725"/>
    </source>
</evidence>
<dbReference type="Gene3D" id="3.40.50.720">
    <property type="entry name" value="NAD(P)-binding Rossmann-like Domain"/>
    <property type="match status" value="1"/>
</dbReference>
<comment type="caution">
    <text evidence="5">The sequence shown here is derived from an EMBL/GenBank/DDBJ whole genome shotgun (WGS) entry which is preliminary data.</text>
</comment>
<reference evidence="5 6" key="1">
    <citation type="journal article" date="2014" name="Appl. Environ. Microbiol.">
        <title>Genomic encyclopedia of type strains of the genus Bifidobacterium.</title>
        <authorList>
            <person name="Milani C."/>
            <person name="Lugli G.A."/>
            <person name="Duranti S."/>
            <person name="Turroni F."/>
            <person name="Bottacini F."/>
            <person name="Mangifesta M."/>
            <person name="Sanchez B."/>
            <person name="Viappiani A."/>
            <person name="Mancabelli L."/>
            <person name="Taminiau B."/>
            <person name="Delcenserie V."/>
            <person name="Barrangou R."/>
            <person name="Margolles A."/>
            <person name="van Sinderen D."/>
            <person name="Ventura M."/>
        </authorList>
    </citation>
    <scope>NUCLEOTIDE SEQUENCE [LARGE SCALE GENOMIC DNA]</scope>
    <source>
        <strain evidence="5 6">DSM 19703</strain>
    </source>
</reference>
<dbReference type="PANTHER" id="PTHR22604">
    <property type="entry name" value="OXIDOREDUCTASES"/>
    <property type="match status" value="1"/>
</dbReference>
<dbReference type="GO" id="GO:0047837">
    <property type="term" value="F:D-xylose 1-dehydrogenase (NADP+) activity"/>
    <property type="evidence" value="ECO:0007669"/>
    <property type="project" value="UniProtKB-EC"/>
</dbReference>
<dbReference type="InterPro" id="IPR055170">
    <property type="entry name" value="GFO_IDH_MocA-like_dom"/>
</dbReference>
<dbReference type="AlphaFoldDB" id="A0A080N422"/>
<dbReference type="GO" id="GO:0000166">
    <property type="term" value="F:nucleotide binding"/>
    <property type="evidence" value="ECO:0007669"/>
    <property type="project" value="InterPro"/>
</dbReference>
<dbReference type="SUPFAM" id="SSF51735">
    <property type="entry name" value="NAD(P)-binding Rossmann-fold domains"/>
    <property type="match status" value="1"/>
</dbReference>
<protein>
    <submittedName>
        <fullName evidence="5">NAD-dependent oxidoreductase</fullName>
        <ecNumber evidence="5">1.1.1.179</ecNumber>
        <ecNumber evidence="5">1.3.1.20</ecNumber>
    </submittedName>
</protein>
<dbReference type="InterPro" id="IPR000683">
    <property type="entry name" value="Gfo/Idh/MocA-like_OxRdtase_N"/>
</dbReference>
<dbReference type="RefSeq" id="WP_044086500.1">
    <property type="nucleotide sequence ID" value="NZ_ATLK01000001.1"/>
</dbReference>
<evidence type="ECO:0000256" key="2">
    <source>
        <dbReference type="ARBA" id="ARBA00023002"/>
    </source>
</evidence>
<dbReference type="InterPro" id="IPR036291">
    <property type="entry name" value="NAD(P)-bd_dom_sf"/>
</dbReference>
<evidence type="ECO:0000256" key="1">
    <source>
        <dbReference type="ARBA" id="ARBA00010928"/>
    </source>
</evidence>
<dbReference type="Gene3D" id="3.30.360.10">
    <property type="entry name" value="Dihydrodipicolinate Reductase, domain 2"/>
    <property type="match status" value="1"/>
</dbReference>
<evidence type="ECO:0000259" key="3">
    <source>
        <dbReference type="Pfam" id="PF01408"/>
    </source>
</evidence>
<dbReference type="EC" id="1.3.1.20" evidence="5"/>
<name>A0A080N422_9BIFI</name>
<dbReference type="Pfam" id="PF22725">
    <property type="entry name" value="GFO_IDH_MocA_C3"/>
    <property type="match status" value="1"/>
</dbReference>
<dbReference type="STRING" id="1341695.BBOMB_0314"/>
<dbReference type="InterPro" id="IPR050984">
    <property type="entry name" value="Gfo/Idh/MocA_domain"/>
</dbReference>
<dbReference type="EC" id="1.1.1.179" evidence="5"/>
<dbReference type="PANTHER" id="PTHR22604:SF105">
    <property type="entry name" value="TRANS-1,2-DIHYDROBENZENE-1,2-DIOL DEHYDROGENASE"/>
    <property type="match status" value="1"/>
</dbReference>
<proteinExistence type="inferred from homology"/>
<dbReference type="GO" id="GO:0047115">
    <property type="term" value="F:trans-1,2-dihydrobenzene-1,2-diol dehydrogenase activity"/>
    <property type="evidence" value="ECO:0007669"/>
    <property type="project" value="UniProtKB-EC"/>
</dbReference>
<dbReference type="Proteomes" id="UP000028730">
    <property type="component" value="Unassembled WGS sequence"/>
</dbReference>
<dbReference type="SUPFAM" id="SSF55347">
    <property type="entry name" value="Glyceraldehyde-3-phosphate dehydrogenase-like, C-terminal domain"/>
    <property type="match status" value="1"/>
</dbReference>
<dbReference type="EMBL" id="ATLK01000001">
    <property type="protein sequence ID" value="KFF30985.1"/>
    <property type="molecule type" value="Genomic_DNA"/>
</dbReference>
<keyword evidence="2 5" id="KW-0560">Oxidoreductase</keyword>
<accession>A0A080N422</accession>
<sequence length="350" mass="38014">MSKLNGKREQARSEGLKVNVAILGAGSIANAMAETLNAMTHTREYGGLVNLYAVAARDAGRAAQFASRYGLPVSYGSYAELLADPDVDLIYIATPHSLHAEQGLACIEAGKNILVEKAFTANASQAQELLTAAERSGLLCTEAIWPRYMPSRAIIDDILESGAIGEVKAASANLGYPTHYKKRITDPNLAGGALLDVGVYTLNFVDMALSDRSQRHIDRIETSMLPYETGVDAHDSITLYYDDGVMATNAASMLAVSDRTGTVWGTDGYLIVQNVNNPESIDVFDKEHHMAKHYAVPRQLTGYEYEVAAAANAVLDGETECTQMPHADTLRIMELMDSIRGEWGLKYPFE</sequence>
<evidence type="ECO:0000313" key="6">
    <source>
        <dbReference type="Proteomes" id="UP000028730"/>
    </source>
</evidence>
<feature type="domain" description="GFO/IDH/MocA-like oxidoreductase" evidence="4">
    <location>
        <begin position="157"/>
        <end position="270"/>
    </location>
</feature>
<gene>
    <name evidence="5" type="ORF">BBOMB_0314</name>
</gene>
<dbReference type="eggNOG" id="COG0673">
    <property type="taxonomic scope" value="Bacteria"/>
</dbReference>
<dbReference type="OrthoDB" id="9815825at2"/>
<keyword evidence="6" id="KW-1185">Reference proteome</keyword>
<dbReference type="Pfam" id="PF01408">
    <property type="entry name" value="GFO_IDH_MocA"/>
    <property type="match status" value="1"/>
</dbReference>
<comment type="similarity">
    <text evidence="1">Belongs to the Gfo/Idh/MocA family.</text>
</comment>
<organism evidence="5 6">
    <name type="scientific">Bifidobacterium bombi DSM 19703</name>
    <dbReference type="NCBI Taxonomy" id="1341695"/>
    <lineage>
        <taxon>Bacteria</taxon>
        <taxon>Bacillati</taxon>
        <taxon>Actinomycetota</taxon>
        <taxon>Actinomycetes</taxon>
        <taxon>Bifidobacteriales</taxon>
        <taxon>Bifidobacteriaceae</taxon>
        <taxon>Bifidobacterium</taxon>
    </lineage>
</organism>